<gene>
    <name evidence="2" type="ORF">GCM10011430_20460</name>
</gene>
<evidence type="ECO:0000313" key="2">
    <source>
        <dbReference type="EMBL" id="GGI54872.1"/>
    </source>
</evidence>
<dbReference type="InterPro" id="IPR010982">
    <property type="entry name" value="Lambda_DNA-bd_dom_sf"/>
</dbReference>
<dbReference type="Proteomes" id="UP000627205">
    <property type="component" value="Unassembled WGS sequence"/>
</dbReference>
<dbReference type="SMART" id="SM00530">
    <property type="entry name" value="HTH_XRE"/>
    <property type="match status" value="1"/>
</dbReference>
<dbReference type="PANTHER" id="PTHR35010:SF2">
    <property type="entry name" value="BLL4672 PROTEIN"/>
    <property type="match status" value="1"/>
</dbReference>
<keyword evidence="3" id="KW-1185">Reference proteome</keyword>
<comment type="caution">
    <text evidence="2">The sequence shown here is derived from an EMBL/GenBank/DDBJ whole genome shotgun (WGS) entry which is preliminary data.</text>
</comment>
<accession>A0A8J3F4V2</accession>
<dbReference type="AlphaFoldDB" id="A0A8J3F4V2"/>
<feature type="domain" description="HTH cro/C1-type" evidence="1">
    <location>
        <begin position="8"/>
        <end position="80"/>
    </location>
</feature>
<reference evidence="2" key="1">
    <citation type="journal article" date="2014" name="Int. J. Syst. Evol. Microbiol.">
        <title>Complete genome sequence of Corynebacterium casei LMG S-19264T (=DSM 44701T), isolated from a smear-ripened cheese.</title>
        <authorList>
            <consortium name="US DOE Joint Genome Institute (JGI-PGF)"/>
            <person name="Walter F."/>
            <person name="Albersmeier A."/>
            <person name="Kalinowski J."/>
            <person name="Ruckert C."/>
        </authorList>
    </citation>
    <scope>NUCLEOTIDE SEQUENCE</scope>
    <source>
        <strain evidence="2">CCM 7664</strain>
    </source>
</reference>
<dbReference type="PANTHER" id="PTHR35010">
    <property type="entry name" value="BLL4672 PROTEIN-RELATED"/>
    <property type="match status" value="1"/>
</dbReference>
<reference evidence="2" key="2">
    <citation type="submission" date="2020-09" db="EMBL/GenBank/DDBJ databases">
        <authorList>
            <person name="Sun Q."/>
            <person name="Sedlacek I."/>
        </authorList>
    </citation>
    <scope>NUCLEOTIDE SEQUENCE</scope>
    <source>
        <strain evidence="2">CCM 7664</strain>
    </source>
</reference>
<protein>
    <submittedName>
        <fullName evidence="2">Transcriptional regulator</fullName>
    </submittedName>
</protein>
<dbReference type="EMBL" id="BMDP01000003">
    <property type="protein sequence ID" value="GGI54872.1"/>
    <property type="molecule type" value="Genomic_DNA"/>
</dbReference>
<dbReference type="Pfam" id="PF17765">
    <property type="entry name" value="MLTR_LBD"/>
    <property type="match status" value="1"/>
</dbReference>
<dbReference type="Pfam" id="PF13560">
    <property type="entry name" value="HTH_31"/>
    <property type="match status" value="1"/>
</dbReference>
<dbReference type="CDD" id="cd00093">
    <property type="entry name" value="HTH_XRE"/>
    <property type="match status" value="1"/>
</dbReference>
<evidence type="ECO:0000313" key="3">
    <source>
        <dbReference type="Proteomes" id="UP000627205"/>
    </source>
</evidence>
<evidence type="ECO:0000259" key="1">
    <source>
        <dbReference type="SMART" id="SM00530"/>
    </source>
</evidence>
<dbReference type="Gene3D" id="3.30.450.180">
    <property type="match status" value="1"/>
</dbReference>
<sequence length="256" mass="29023">MHSKLGSFIRTHREHIKPQDIGLHVTGSRRTPGLRREELAQLCGVSPTWLTWLEQGRPVSASVKVLDKLADVMRLTPAERAYLFRLADRLDPREPATERAAIDANAIVGAIDVPAYMLDRQWDVVAWNKPAATLFTGWLDKRTKQVPQPNLLQFTFLSPGARTLITNWPERAQRLVAEFRADCGKATDEEPLAGMIEQLRQGSEEFDRLWNSQQVVGRDGGLRQFRHPKKGELRYEQVTFNVASSRGHKLVMLLPA</sequence>
<organism evidence="2 3">
    <name type="scientific">Oxalicibacterium solurbis</name>
    <dbReference type="NCBI Taxonomy" id="69280"/>
    <lineage>
        <taxon>Bacteria</taxon>
        <taxon>Pseudomonadati</taxon>
        <taxon>Pseudomonadota</taxon>
        <taxon>Betaproteobacteria</taxon>
        <taxon>Burkholderiales</taxon>
        <taxon>Oxalobacteraceae</taxon>
        <taxon>Oxalicibacterium</taxon>
    </lineage>
</organism>
<dbReference type="Gene3D" id="1.10.260.40">
    <property type="entry name" value="lambda repressor-like DNA-binding domains"/>
    <property type="match status" value="1"/>
</dbReference>
<dbReference type="InterPro" id="IPR001387">
    <property type="entry name" value="Cro/C1-type_HTH"/>
</dbReference>
<dbReference type="RefSeq" id="WP_188421403.1">
    <property type="nucleotide sequence ID" value="NZ_BMDP01000003.1"/>
</dbReference>
<dbReference type="InterPro" id="IPR041413">
    <property type="entry name" value="MLTR_LBD"/>
</dbReference>
<dbReference type="SUPFAM" id="SSF47413">
    <property type="entry name" value="lambda repressor-like DNA-binding domains"/>
    <property type="match status" value="1"/>
</dbReference>
<dbReference type="GO" id="GO:0003677">
    <property type="term" value="F:DNA binding"/>
    <property type="evidence" value="ECO:0007669"/>
    <property type="project" value="InterPro"/>
</dbReference>
<name>A0A8J3F4V2_9BURK</name>
<proteinExistence type="predicted"/>